<sequence length="85" mass="9692">MVQLQDSPPQYLNVKNLQAPYWNVSSKSSSALNCLALPLYLIVKSLPISHFFSAINQNFFRERQINHEINADAAPWPVRDLEGVH</sequence>
<dbReference type="EMBL" id="PGCJ01000024">
    <property type="protein sequence ID" value="PLW56103.1"/>
    <property type="molecule type" value="Genomic_DNA"/>
</dbReference>
<protein>
    <submittedName>
        <fullName evidence="1">Uncharacterized protein</fullName>
    </submittedName>
</protein>
<evidence type="ECO:0000313" key="1">
    <source>
        <dbReference type="EMBL" id="PLW56103.1"/>
    </source>
</evidence>
<comment type="caution">
    <text evidence="1">The sequence shown here is derived from an EMBL/GenBank/DDBJ whole genome shotgun (WGS) entry which is preliminary data.</text>
</comment>
<evidence type="ECO:0000313" key="2">
    <source>
        <dbReference type="Proteomes" id="UP000235388"/>
    </source>
</evidence>
<keyword evidence="2" id="KW-1185">Reference proteome</keyword>
<organism evidence="1 2">
    <name type="scientific">Puccinia coronata f. sp. avenae</name>
    <dbReference type="NCBI Taxonomy" id="200324"/>
    <lineage>
        <taxon>Eukaryota</taxon>
        <taxon>Fungi</taxon>
        <taxon>Dikarya</taxon>
        <taxon>Basidiomycota</taxon>
        <taxon>Pucciniomycotina</taxon>
        <taxon>Pucciniomycetes</taxon>
        <taxon>Pucciniales</taxon>
        <taxon>Pucciniaceae</taxon>
        <taxon>Puccinia</taxon>
    </lineage>
</organism>
<proteinExistence type="predicted"/>
<dbReference type="Proteomes" id="UP000235388">
    <property type="component" value="Unassembled WGS sequence"/>
</dbReference>
<accession>A0A2N5W1G7</accession>
<reference evidence="1 2" key="1">
    <citation type="submission" date="2017-11" db="EMBL/GenBank/DDBJ databases">
        <title>De novo assembly and phasing of dikaryotic genomes from two isolates of Puccinia coronata f. sp. avenae, the causal agent of oat crown rust.</title>
        <authorList>
            <person name="Miller M.E."/>
            <person name="Zhang Y."/>
            <person name="Omidvar V."/>
            <person name="Sperschneider J."/>
            <person name="Schwessinger B."/>
            <person name="Raley C."/>
            <person name="Palmer J.M."/>
            <person name="Garnica D."/>
            <person name="Upadhyaya N."/>
            <person name="Rathjen J."/>
            <person name="Taylor J.M."/>
            <person name="Park R.F."/>
            <person name="Dodds P.N."/>
            <person name="Hirsch C.D."/>
            <person name="Kianian S.F."/>
            <person name="Figueroa M."/>
        </authorList>
    </citation>
    <scope>NUCLEOTIDE SEQUENCE [LARGE SCALE GENOMIC DNA]</scope>
    <source>
        <strain evidence="1">12NC29</strain>
    </source>
</reference>
<name>A0A2N5W1G7_9BASI</name>
<gene>
    <name evidence="1" type="ORF">PCANC_04657</name>
</gene>
<dbReference type="AlphaFoldDB" id="A0A2N5W1G7"/>